<evidence type="ECO:0000313" key="9">
    <source>
        <dbReference type="EMBL" id="OGG21254.1"/>
    </source>
</evidence>
<feature type="transmembrane region" description="Helical" evidence="7">
    <location>
        <begin position="64"/>
        <end position="90"/>
    </location>
</feature>
<keyword evidence="4" id="KW-0378">Hydrolase</keyword>
<dbReference type="GO" id="GO:0043571">
    <property type="term" value="P:maintenance of CRISPR repeat elements"/>
    <property type="evidence" value="ECO:0007669"/>
    <property type="project" value="InterPro"/>
</dbReference>
<dbReference type="AlphaFoldDB" id="A0A1F6A9G9"/>
<evidence type="ECO:0000256" key="6">
    <source>
        <dbReference type="ARBA" id="ARBA00023118"/>
    </source>
</evidence>
<gene>
    <name evidence="9" type="ORF">A3D03_02680</name>
</gene>
<evidence type="ECO:0000256" key="4">
    <source>
        <dbReference type="ARBA" id="ARBA00022801"/>
    </source>
</evidence>
<keyword evidence="2" id="KW-0479">Metal-binding</keyword>
<keyword evidence="7" id="KW-0812">Transmembrane</keyword>
<evidence type="ECO:0000259" key="8">
    <source>
        <dbReference type="Pfam" id="PF20803"/>
    </source>
</evidence>
<organism evidence="9 10">
    <name type="scientific">Candidatus Gottesmanbacteria bacterium RIFCSPHIGHO2_02_FULL_40_13</name>
    <dbReference type="NCBI Taxonomy" id="1798384"/>
    <lineage>
        <taxon>Bacteria</taxon>
        <taxon>Candidatus Gottesmaniibacteriota</taxon>
    </lineage>
</organism>
<feature type="domain" description="Transcriptional repressor PaaX-like central Cas2-like" evidence="8">
    <location>
        <begin position="148"/>
        <end position="220"/>
    </location>
</feature>
<evidence type="ECO:0000256" key="2">
    <source>
        <dbReference type="ARBA" id="ARBA00022723"/>
    </source>
</evidence>
<dbReference type="EMBL" id="MFJN01000025">
    <property type="protein sequence ID" value="OGG21254.1"/>
    <property type="molecule type" value="Genomic_DNA"/>
</dbReference>
<keyword evidence="7" id="KW-0472">Membrane</keyword>
<sequence length="233" mass="27141">MDYNQYMVLDTKISKNKVNRKNKQKAVPPYTKIDWEKASLLFRKASKTQKGNSKYPQVKEILRVLAAVGGIGLVFAFPGAAAGISSLILGEDSYSSWRTRKIFNQLGRQKYISTKYGENGQVTVKITQKGMVKALSYQLDTMKVAIPKRWDKRWRVVIFDIPDKYKRVRDIFRTRLVQIGLHRLQESVYVSPYNCFTEVEFLRQLYGVAFTVRYLLADKIEDDRLLRQHFDLL</sequence>
<accession>A0A1F6A9G9</accession>
<dbReference type="SUPFAM" id="SSF143430">
    <property type="entry name" value="TTP0101/SSO1404-like"/>
    <property type="match status" value="1"/>
</dbReference>
<keyword evidence="1" id="KW-0540">Nuclease</keyword>
<keyword evidence="6" id="KW-0051">Antiviral defense</keyword>
<protein>
    <submittedName>
        <fullName evidence="9">CRISPR-associated endonuclease Cas2</fullName>
    </submittedName>
</protein>
<keyword evidence="3 9" id="KW-0255">Endonuclease</keyword>
<dbReference type="Gene3D" id="3.30.70.2650">
    <property type="match status" value="1"/>
</dbReference>
<reference evidence="9 10" key="1">
    <citation type="journal article" date="2016" name="Nat. Commun.">
        <title>Thousands of microbial genomes shed light on interconnected biogeochemical processes in an aquifer system.</title>
        <authorList>
            <person name="Anantharaman K."/>
            <person name="Brown C.T."/>
            <person name="Hug L.A."/>
            <person name="Sharon I."/>
            <person name="Castelle C.J."/>
            <person name="Probst A.J."/>
            <person name="Thomas B.C."/>
            <person name="Singh A."/>
            <person name="Wilkins M.J."/>
            <person name="Karaoz U."/>
            <person name="Brodie E.L."/>
            <person name="Williams K.H."/>
            <person name="Hubbard S.S."/>
            <person name="Banfield J.F."/>
        </authorList>
    </citation>
    <scope>NUCLEOTIDE SEQUENCE [LARGE SCALE GENOMIC DNA]</scope>
</reference>
<evidence type="ECO:0000256" key="7">
    <source>
        <dbReference type="SAM" id="Phobius"/>
    </source>
</evidence>
<dbReference type="InterPro" id="IPR021127">
    <property type="entry name" value="CRISPR_associated_Cas2"/>
</dbReference>
<evidence type="ECO:0000256" key="1">
    <source>
        <dbReference type="ARBA" id="ARBA00022722"/>
    </source>
</evidence>
<proteinExistence type="predicted"/>
<evidence type="ECO:0000313" key="10">
    <source>
        <dbReference type="Proteomes" id="UP000177092"/>
    </source>
</evidence>
<name>A0A1F6A9G9_9BACT</name>
<dbReference type="NCBIfam" id="TIGR01573">
    <property type="entry name" value="cas2"/>
    <property type="match status" value="1"/>
</dbReference>
<dbReference type="Pfam" id="PF20803">
    <property type="entry name" value="PaaX_M"/>
    <property type="match status" value="1"/>
</dbReference>
<keyword evidence="7" id="KW-1133">Transmembrane helix</keyword>
<comment type="caution">
    <text evidence="9">The sequence shown here is derived from an EMBL/GenBank/DDBJ whole genome shotgun (WGS) entry which is preliminary data.</text>
</comment>
<keyword evidence="5" id="KW-0460">Magnesium</keyword>
<dbReference type="GO" id="GO:0004521">
    <property type="term" value="F:RNA endonuclease activity"/>
    <property type="evidence" value="ECO:0007669"/>
    <property type="project" value="InterPro"/>
</dbReference>
<dbReference type="InterPro" id="IPR048846">
    <property type="entry name" value="PaaX-like_central"/>
</dbReference>
<evidence type="ECO:0000256" key="3">
    <source>
        <dbReference type="ARBA" id="ARBA00022759"/>
    </source>
</evidence>
<dbReference type="Proteomes" id="UP000177092">
    <property type="component" value="Unassembled WGS sequence"/>
</dbReference>
<evidence type="ECO:0000256" key="5">
    <source>
        <dbReference type="ARBA" id="ARBA00022842"/>
    </source>
</evidence>